<dbReference type="EMBL" id="KZ302055">
    <property type="protein sequence ID" value="PFH48633.1"/>
    <property type="molecule type" value="Genomic_DNA"/>
</dbReference>
<protein>
    <submittedName>
        <fullName evidence="2">Uncharacterized protein</fullName>
    </submittedName>
</protein>
<proteinExistence type="predicted"/>
<dbReference type="OrthoDB" id="3042049at2759"/>
<keyword evidence="3" id="KW-1185">Reference proteome</keyword>
<dbReference type="Gene3D" id="3.80.10.10">
    <property type="entry name" value="Ribonuclease Inhibitor"/>
    <property type="match status" value="1"/>
</dbReference>
<organism evidence="2 3">
    <name type="scientific">Amanita thiersii Skay4041</name>
    <dbReference type="NCBI Taxonomy" id="703135"/>
    <lineage>
        <taxon>Eukaryota</taxon>
        <taxon>Fungi</taxon>
        <taxon>Dikarya</taxon>
        <taxon>Basidiomycota</taxon>
        <taxon>Agaricomycotina</taxon>
        <taxon>Agaricomycetes</taxon>
        <taxon>Agaricomycetidae</taxon>
        <taxon>Agaricales</taxon>
        <taxon>Pluteineae</taxon>
        <taxon>Amanitaceae</taxon>
        <taxon>Amanita</taxon>
    </lineage>
</organism>
<dbReference type="AlphaFoldDB" id="A0A2A9NLT0"/>
<name>A0A2A9NLT0_9AGAR</name>
<evidence type="ECO:0000313" key="2">
    <source>
        <dbReference type="EMBL" id="PFH48633.1"/>
    </source>
</evidence>
<dbReference type="InterPro" id="IPR032675">
    <property type="entry name" value="LRR_dom_sf"/>
</dbReference>
<feature type="region of interest" description="Disordered" evidence="1">
    <location>
        <begin position="401"/>
        <end position="432"/>
    </location>
</feature>
<dbReference type="Proteomes" id="UP000242287">
    <property type="component" value="Unassembled WGS sequence"/>
</dbReference>
<accession>A0A2A9NLT0</accession>
<evidence type="ECO:0000256" key="1">
    <source>
        <dbReference type="SAM" id="MobiDB-lite"/>
    </source>
</evidence>
<gene>
    <name evidence="2" type="ORF">AMATHDRAFT_5603</name>
</gene>
<evidence type="ECO:0000313" key="3">
    <source>
        <dbReference type="Proteomes" id="UP000242287"/>
    </source>
</evidence>
<sequence>MSTPELGISAGDVGESMFESRCSLITNGAAGKPMPVIEHISTPCLIRDNLELKRSFDNAPHLKLTEDVLRHIFSWCTDSCVDLHLREVPFSLILTHVCAFWRRVALDTPELWNYICLDYKQAENPHVQLWFSRATRFHMSVLISDTMDDHHLNLFISSFLNLYRIRYLSIVTTCQQLRTFMSTAKNEMVEELALSSLPPGSTPMGSRSCPFFPFPNLKEIYVSSAHHCLGLDWLQYVSWERLCSLSLRIPIYPSELCRFLRGAVTLESLYVFQLESDAGYLVSEEVVTLPHLKDLVIEVYGRGGIDGYFIWWDSKVFSHLARQSNFGQLLDLCIDGYVLENLNIAKLLEDVPQVRMLRLPKDTEIADDTLTRLAKGELGSRLCSLIIGDILMDPQSELSIRESRGNAASQDGQWGMPSEVAPVEVGDDSPEN</sequence>
<reference evidence="2 3" key="1">
    <citation type="submission" date="2014-02" db="EMBL/GenBank/DDBJ databases">
        <title>Transposable element dynamics among asymbiotic and ectomycorrhizal Amanita fungi.</title>
        <authorList>
            <consortium name="DOE Joint Genome Institute"/>
            <person name="Hess J."/>
            <person name="Skrede I."/>
            <person name="Wolfe B."/>
            <person name="LaButti K."/>
            <person name="Ohm R.A."/>
            <person name="Grigoriev I.V."/>
            <person name="Pringle A."/>
        </authorList>
    </citation>
    <scope>NUCLEOTIDE SEQUENCE [LARGE SCALE GENOMIC DNA]</scope>
    <source>
        <strain evidence="2 3">SKay4041</strain>
    </source>
</reference>